<dbReference type="Proteomes" id="UP000826271">
    <property type="component" value="Unassembled WGS sequence"/>
</dbReference>
<feature type="compositionally biased region" description="Acidic residues" evidence="1">
    <location>
        <begin position="317"/>
        <end position="327"/>
    </location>
</feature>
<protein>
    <recommendedName>
        <fullName evidence="2">DUF8040 domain-containing protein</fullName>
    </recommendedName>
</protein>
<feature type="domain" description="DUF8040" evidence="2">
    <location>
        <begin position="184"/>
        <end position="278"/>
    </location>
</feature>
<sequence length="541" mass="61162">MGLPHYPLCTEMFSGSVATGACSCSSAMDPIDSDDEQQKDDGYMGGSSQVNVESHFSMNLSDTPTPSVGPSILAGATSKQIKSTRCSIIDNALDVWTSVNNAKVHKMNSYATHNIESCMDILQKMEGIPAHIMVAAQDKFMSKMRRKIFLLQNESERNAWLESLTKMYSSESNDSYNSPNATESDSNWLGKLLAGHPDRIKNFIRLTKPAFIAICDLLMVRAFLRDTQNSQVSIKEAIAIFCLIVAQTKSQCIVAERLQHSLETISRHFKCVVKALVKLAPELIRPPDFSVIHPRILHNPQLCSYFRVSTQLRAEADPESDSDSENDEEHHPHASQQEIDAQSQFPDAMERDRAPLRDALSTEFAIRNVQQKMESMVYTKDNDFVYVSYDERFRIDCVYPNANRYYNEAPKHWESIKGIFREYPRQELPILETYKTAGEALDNPIVIPDTSTENSSPPCRILTRLTVRIRRNRPQVGRSRQLAPRDVPITMPNGDDQSHVGPIDSNQDAMNRQRRTRRLFSSRSDSTHSTAASHEVWPTLD</sequence>
<name>A0AAV6XSZ6_9LAMI</name>
<dbReference type="EMBL" id="WHWC01000005">
    <property type="protein sequence ID" value="KAG8382140.1"/>
    <property type="molecule type" value="Genomic_DNA"/>
</dbReference>
<feature type="compositionally biased region" description="Polar residues" evidence="1">
    <location>
        <begin position="334"/>
        <end position="344"/>
    </location>
</feature>
<feature type="region of interest" description="Disordered" evidence="1">
    <location>
        <begin position="315"/>
        <end position="344"/>
    </location>
</feature>
<dbReference type="Pfam" id="PF26138">
    <property type="entry name" value="DUF8040"/>
    <property type="match status" value="1"/>
</dbReference>
<comment type="caution">
    <text evidence="3">The sequence shown here is derived from an EMBL/GenBank/DDBJ whole genome shotgun (WGS) entry which is preliminary data.</text>
</comment>
<dbReference type="InterPro" id="IPR058353">
    <property type="entry name" value="DUF8040"/>
</dbReference>
<reference evidence="3" key="1">
    <citation type="submission" date="2019-10" db="EMBL/GenBank/DDBJ databases">
        <authorList>
            <person name="Zhang R."/>
            <person name="Pan Y."/>
            <person name="Wang J."/>
            <person name="Ma R."/>
            <person name="Yu S."/>
        </authorList>
    </citation>
    <scope>NUCLEOTIDE SEQUENCE</scope>
    <source>
        <strain evidence="3">LA-IB0</strain>
        <tissue evidence="3">Leaf</tissue>
    </source>
</reference>
<proteinExistence type="predicted"/>
<keyword evidence="4" id="KW-1185">Reference proteome</keyword>
<dbReference type="InterPro" id="IPR045026">
    <property type="entry name" value="LIMYB"/>
</dbReference>
<dbReference type="PANTHER" id="PTHR47584:SF14">
    <property type="entry name" value="L10-INTERACTING MYB DOMAIN-CONTAINING PROTEIN-LIKE"/>
    <property type="match status" value="1"/>
</dbReference>
<evidence type="ECO:0000256" key="1">
    <source>
        <dbReference type="SAM" id="MobiDB-lite"/>
    </source>
</evidence>
<evidence type="ECO:0000313" key="3">
    <source>
        <dbReference type="EMBL" id="KAG8382140.1"/>
    </source>
</evidence>
<evidence type="ECO:0000259" key="2">
    <source>
        <dbReference type="Pfam" id="PF26138"/>
    </source>
</evidence>
<accession>A0AAV6XSZ6</accession>
<organism evidence="3 4">
    <name type="scientific">Buddleja alternifolia</name>
    <dbReference type="NCBI Taxonomy" id="168488"/>
    <lineage>
        <taxon>Eukaryota</taxon>
        <taxon>Viridiplantae</taxon>
        <taxon>Streptophyta</taxon>
        <taxon>Embryophyta</taxon>
        <taxon>Tracheophyta</taxon>
        <taxon>Spermatophyta</taxon>
        <taxon>Magnoliopsida</taxon>
        <taxon>eudicotyledons</taxon>
        <taxon>Gunneridae</taxon>
        <taxon>Pentapetalae</taxon>
        <taxon>asterids</taxon>
        <taxon>lamiids</taxon>
        <taxon>Lamiales</taxon>
        <taxon>Scrophulariaceae</taxon>
        <taxon>Buddlejeae</taxon>
        <taxon>Buddleja</taxon>
    </lineage>
</organism>
<dbReference type="PANTHER" id="PTHR47584">
    <property type="match status" value="1"/>
</dbReference>
<dbReference type="AlphaFoldDB" id="A0AAV6XSZ6"/>
<gene>
    <name evidence="3" type="ORF">BUALT_Bualt05G0045700</name>
</gene>
<evidence type="ECO:0000313" key="4">
    <source>
        <dbReference type="Proteomes" id="UP000826271"/>
    </source>
</evidence>
<feature type="region of interest" description="Disordered" evidence="1">
    <location>
        <begin position="472"/>
        <end position="541"/>
    </location>
</feature>